<evidence type="ECO:0000313" key="2">
    <source>
        <dbReference type="Proteomes" id="UP000474228"/>
    </source>
</evidence>
<comment type="caution">
    <text evidence="1">The sequence shown here is derived from an EMBL/GenBank/DDBJ whole genome shotgun (WGS) entry which is preliminary data.</text>
</comment>
<dbReference type="Proteomes" id="UP000474228">
    <property type="component" value="Unassembled WGS sequence"/>
</dbReference>
<accession>A0A6G2D6E4</accession>
<dbReference type="RefSeq" id="WP_155458763.1">
    <property type="nucleotide sequence ID" value="NZ_WNHJ01000653.1"/>
</dbReference>
<gene>
    <name evidence="1" type="ORF">GM539_13640</name>
</gene>
<feature type="non-terminal residue" evidence="1">
    <location>
        <position position="1"/>
    </location>
</feature>
<organism evidence="1 2">
    <name type="scientific">Streptococcus pneumoniae</name>
    <dbReference type="NCBI Taxonomy" id="1313"/>
    <lineage>
        <taxon>Bacteria</taxon>
        <taxon>Bacillati</taxon>
        <taxon>Bacillota</taxon>
        <taxon>Bacilli</taxon>
        <taxon>Lactobacillales</taxon>
        <taxon>Streptococcaceae</taxon>
        <taxon>Streptococcus</taxon>
    </lineage>
</organism>
<sequence length="91" mass="11051">SLWYLYHDLSEEGKAQGYFDFMERGGEFPKETRQLSEALKNPDYLKNVISEYSRFLAGYKENRDVLRFHYHKVDSLYQKLQELELTRKEYT</sequence>
<feature type="non-terminal residue" evidence="1">
    <location>
        <position position="91"/>
    </location>
</feature>
<name>A0A6G2D6E4_STREE</name>
<dbReference type="AlphaFoldDB" id="A0A6G2D6E4"/>
<dbReference type="EMBL" id="WNHJ01000653">
    <property type="protein sequence ID" value="MTV64373.1"/>
    <property type="molecule type" value="Genomic_DNA"/>
</dbReference>
<protein>
    <submittedName>
        <fullName evidence="1">Uncharacterized protein</fullName>
    </submittedName>
</protein>
<proteinExistence type="predicted"/>
<evidence type="ECO:0000313" key="1">
    <source>
        <dbReference type="EMBL" id="MTV64373.1"/>
    </source>
</evidence>
<reference evidence="1 2" key="1">
    <citation type="submission" date="2019-11" db="EMBL/GenBank/DDBJ databases">
        <title>Growth characteristics of pneumococcus vary with the chemical composition of the capsule and with environmental conditions.</title>
        <authorList>
            <person name="Tothpal A."/>
            <person name="Desobry K."/>
            <person name="Joshi S."/>
            <person name="Wyllie A.L."/>
            <person name="Weinberger D.M."/>
        </authorList>
    </citation>
    <scope>NUCLEOTIDE SEQUENCE [LARGE SCALE GENOMIC DNA]</scope>
    <source>
        <strain evidence="2">pnumococcus22F</strain>
    </source>
</reference>